<reference evidence="2" key="1">
    <citation type="submission" date="2016-06" db="EMBL/GenBank/DDBJ databases">
        <title>Parallel loss of symbiosis genes in relatives of nitrogen-fixing non-legume Parasponia.</title>
        <authorList>
            <person name="Van Velzen R."/>
            <person name="Holmer R."/>
            <person name="Bu F."/>
            <person name="Rutten L."/>
            <person name="Van Zeijl A."/>
            <person name="Liu W."/>
            <person name="Santuari L."/>
            <person name="Cao Q."/>
            <person name="Sharma T."/>
            <person name="Shen D."/>
            <person name="Roswanjaya Y."/>
            <person name="Wardhani T."/>
            <person name="Kalhor M.S."/>
            <person name="Jansen J."/>
            <person name="Van den Hoogen J."/>
            <person name="Gungor B."/>
            <person name="Hartog M."/>
            <person name="Hontelez J."/>
            <person name="Verver J."/>
            <person name="Yang W.-C."/>
            <person name="Schijlen E."/>
            <person name="Repin R."/>
            <person name="Schilthuizen M."/>
            <person name="Schranz E."/>
            <person name="Heidstra R."/>
            <person name="Miyata K."/>
            <person name="Fedorova E."/>
            <person name="Kohlen W."/>
            <person name="Bisseling T."/>
            <person name="Smit S."/>
            <person name="Geurts R."/>
        </authorList>
    </citation>
    <scope>NUCLEOTIDE SEQUENCE [LARGE SCALE GENOMIC DNA]</scope>
    <source>
        <strain evidence="2">cv. WU1-14</strain>
    </source>
</reference>
<protein>
    <submittedName>
        <fullName evidence="1">Uncharacterized protein</fullName>
    </submittedName>
</protein>
<evidence type="ECO:0000313" key="2">
    <source>
        <dbReference type="Proteomes" id="UP000237105"/>
    </source>
</evidence>
<dbReference type="AlphaFoldDB" id="A0A2P5C2M8"/>
<sequence length="118" mass="13423">MVGRLIYLSHTRPDITFAVSTVSQFMHSPCKAHLEAIYRILKYLKGTAGRGIFFKKNSKRTIEVFTYADWVGAIDDKKSTSGYWTFVWGNLVTWKSKNSLMFPGAMLKLSSGQCSRNM</sequence>
<accession>A0A2P5C2M8</accession>
<comment type="caution">
    <text evidence="1">The sequence shown here is derived from an EMBL/GenBank/DDBJ whole genome shotgun (WGS) entry which is preliminary data.</text>
</comment>
<name>A0A2P5C2M8_PARAD</name>
<dbReference type="OrthoDB" id="128382at2759"/>
<dbReference type="STRING" id="3476.A0A2P5C2M8"/>
<keyword evidence="2" id="KW-1185">Reference proteome</keyword>
<evidence type="ECO:0000313" key="1">
    <source>
        <dbReference type="EMBL" id="PON55254.1"/>
    </source>
</evidence>
<organism evidence="1 2">
    <name type="scientific">Parasponia andersonii</name>
    <name type="common">Sponia andersonii</name>
    <dbReference type="NCBI Taxonomy" id="3476"/>
    <lineage>
        <taxon>Eukaryota</taxon>
        <taxon>Viridiplantae</taxon>
        <taxon>Streptophyta</taxon>
        <taxon>Embryophyta</taxon>
        <taxon>Tracheophyta</taxon>
        <taxon>Spermatophyta</taxon>
        <taxon>Magnoliopsida</taxon>
        <taxon>eudicotyledons</taxon>
        <taxon>Gunneridae</taxon>
        <taxon>Pentapetalae</taxon>
        <taxon>rosids</taxon>
        <taxon>fabids</taxon>
        <taxon>Rosales</taxon>
        <taxon>Cannabaceae</taxon>
        <taxon>Parasponia</taxon>
    </lineage>
</organism>
<proteinExistence type="predicted"/>
<dbReference type="PANTHER" id="PTHR11439:SF440">
    <property type="entry name" value="INTEGRASE CATALYTIC DOMAIN-CONTAINING PROTEIN"/>
    <property type="match status" value="1"/>
</dbReference>
<dbReference type="PANTHER" id="PTHR11439">
    <property type="entry name" value="GAG-POL-RELATED RETROTRANSPOSON"/>
    <property type="match status" value="1"/>
</dbReference>
<dbReference type="Proteomes" id="UP000237105">
    <property type="component" value="Unassembled WGS sequence"/>
</dbReference>
<gene>
    <name evidence="1" type="ORF">PanWU01x14_189430</name>
</gene>
<dbReference type="EMBL" id="JXTB01000185">
    <property type="protein sequence ID" value="PON55254.1"/>
    <property type="molecule type" value="Genomic_DNA"/>
</dbReference>